<dbReference type="OMA" id="HMISEDS"/>
<feature type="compositionally biased region" description="Polar residues" evidence="1">
    <location>
        <begin position="31"/>
        <end position="48"/>
    </location>
</feature>
<dbReference type="OrthoDB" id="1917265at2759"/>
<dbReference type="PANTHER" id="PTHR35318">
    <property type="entry name" value="BNAA10G08410D PROTEIN"/>
    <property type="match status" value="1"/>
</dbReference>
<protein>
    <submittedName>
        <fullName evidence="2">Protein lsd90 like</fullName>
    </submittedName>
</protein>
<organism evidence="2 3">
    <name type="scientific">Actinidia chinensis var. chinensis</name>
    <name type="common">Chinese soft-hair kiwi</name>
    <dbReference type="NCBI Taxonomy" id="1590841"/>
    <lineage>
        <taxon>Eukaryota</taxon>
        <taxon>Viridiplantae</taxon>
        <taxon>Streptophyta</taxon>
        <taxon>Embryophyta</taxon>
        <taxon>Tracheophyta</taxon>
        <taxon>Spermatophyta</taxon>
        <taxon>Magnoliopsida</taxon>
        <taxon>eudicotyledons</taxon>
        <taxon>Gunneridae</taxon>
        <taxon>Pentapetalae</taxon>
        <taxon>asterids</taxon>
        <taxon>Ericales</taxon>
        <taxon>Actinidiaceae</taxon>
        <taxon>Actinidia</taxon>
    </lineage>
</organism>
<keyword evidence="3" id="KW-1185">Reference proteome</keyword>
<proteinExistence type="predicted"/>
<dbReference type="InParanoid" id="A0A2R6PQD4"/>
<sequence length="114" mass="12386">MKFFLEIGSCCGGATVTPAAESAITPLKKTLATSQSSRRSTKANSSTHWKPALSALSEDRVVSDLVYGKIERSVRHLKKAKSTAVARSPGHSDKYRKDSMWVALPSFAPTPFLF</sequence>
<accession>A0A2R6PQD4</accession>
<evidence type="ECO:0000313" key="2">
    <source>
        <dbReference type="EMBL" id="PSR95304.1"/>
    </source>
</evidence>
<dbReference type="EMBL" id="NKQK01000023">
    <property type="protein sequence ID" value="PSR95304.1"/>
    <property type="molecule type" value="Genomic_DNA"/>
</dbReference>
<comment type="caution">
    <text evidence="2">The sequence shown here is derived from an EMBL/GenBank/DDBJ whole genome shotgun (WGS) entry which is preliminary data.</text>
</comment>
<dbReference type="Proteomes" id="UP000241394">
    <property type="component" value="Chromosome LG23"/>
</dbReference>
<name>A0A2R6PQD4_ACTCC</name>
<feature type="region of interest" description="Disordered" evidence="1">
    <location>
        <begin position="30"/>
        <end position="49"/>
    </location>
</feature>
<reference evidence="2 3" key="1">
    <citation type="submission" date="2017-07" db="EMBL/GenBank/DDBJ databases">
        <title>An improved, manually edited Actinidia chinensis var. chinensis (kiwifruit) genome highlights the challenges associated with draft genomes and gene prediction in plants.</title>
        <authorList>
            <person name="Pilkington S."/>
            <person name="Crowhurst R."/>
            <person name="Hilario E."/>
            <person name="Nardozza S."/>
            <person name="Fraser L."/>
            <person name="Peng Y."/>
            <person name="Gunaseelan K."/>
            <person name="Simpson R."/>
            <person name="Tahir J."/>
            <person name="Deroles S."/>
            <person name="Templeton K."/>
            <person name="Luo Z."/>
            <person name="Davy M."/>
            <person name="Cheng C."/>
            <person name="Mcneilage M."/>
            <person name="Scaglione D."/>
            <person name="Liu Y."/>
            <person name="Zhang Q."/>
            <person name="Datson P."/>
            <person name="De Silva N."/>
            <person name="Gardiner S."/>
            <person name="Bassett H."/>
            <person name="Chagne D."/>
            <person name="Mccallum J."/>
            <person name="Dzierzon H."/>
            <person name="Deng C."/>
            <person name="Wang Y.-Y."/>
            <person name="Barron N."/>
            <person name="Manako K."/>
            <person name="Bowen J."/>
            <person name="Foster T."/>
            <person name="Erridge Z."/>
            <person name="Tiffin H."/>
            <person name="Waite C."/>
            <person name="Davies K."/>
            <person name="Grierson E."/>
            <person name="Laing W."/>
            <person name="Kirk R."/>
            <person name="Chen X."/>
            <person name="Wood M."/>
            <person name="Montefiori M."/>
            <person name="Brummell D."/>
            <person name="Schwinn K."/>
            <person name="Catanach A."/>
            <person name="Fullerton C."/>
            <person name="Li D."/>
            <person name="Meiyalaghan S."/>
            <person name="Nieuwenhuizen N."/>
            <person name="Read N."/>
            <person name="Prakash R."/>
            <person name="Hunter D."/>
            <person name="Zhang H."/>
            <person name="Mckenzie M."/>
            <person name="Knabel M."/>
            <person name="Harris A."/>
            <person name="Allan A."/>
            <person name="Chen A."/>
            <person name="Janssen B."/>
            <person name="Plunkett B."/>
            <person name="Dwamena C."/>
            <person name="Voogd C."/>
            <person name="Leif D."/>
            <person name="Lafferty D."/>
            <person name="Souleyre E."/>
            <person name="Varkonyi-Gasic E."/>
            <person name="Gambi F."/>
            <person name="Hanley J."/>
            <person name="Yao J.-L."/>
            <person name="Cheung J."/>
            <person name="David K."/>
            <person name="Warren B."/>
            <person name="Marsh K."/>
            <person name="Snowden K."/>
            <person name="Lin-Wang K."/>
            <person name="Brian L."/>
            <person name="Martinez-Sanchez M."/>
            <person name="Wang M."/>
            <person name="Ileperuma N."/>
            <person name="Macnee N."/>
            <person name="Campin R."/>
            <person name="Mcatee P."/>
            <person name="Drummond R."/>
            <person name="Espley R."/>
            <person name="Ireland H."/>
            <person name="Wu R."/>
            <person name="Atkinson R."/>
            <person name="Karunairetnam S."/>
            <person name="Bulley S."/>
            <person name="Chunkath S."/>
            <person name="Hanley Z."/>
            <person name="Storey R."/>
            <person name="Thrimawithana A."/>
            <person name="Thomson S."/>
            <person name="David C."/>
            <person name="Testolin R."/>
        </authorList>
    </citation>
    <scope>NUCLEOTIDE SEQUENCE [LARGE SCALE GENOMIC DNA]</scope>
    <source>
        <strain evidence="3">cv. Red5</strain>
        <tissue evidence="2">Young leaf</tissue>
    </source>
</reference>
<gene>
    <name evidence="2" type="ORF">CEY00_Acc26059</name>
</gene>
<dbReference type="Gramene" id="PSR95304">
    <property type="protein sequence ID" value="PSR95304"/>
    <property type="gene ID" value="CEY00_Acc26059"/>
</dbReference>
<evidence type="ECO:0000256" key="1">
    <source>
        <dbReference type="SAM" id="MobiDB-lite"/>
    </source>
</evidence>
<dbReference type="AlphaFoldDB" id="A0A2R6PQD4"/>
<dbReference type="PANTHER" id="PTHR35318:SF2">
    <property type="entry name" value="OS08G0138900 PROTEIN"/>
    <property type="match status" value="1"/>
</dbReference>
<evidence type="ECO:0000313" key="3">
    <source>
        <dbReference type="Proteomes" id="UP000241394"/>
    </source>
</evidence>
<reference evidence="3" key="2">
    <citation type="journal article" date="2018" name="BMC Genomics">
        <title>A manually annotated Actinidia chinensis var. chinensis (kiwifruit) genome highlights the challenges associated with draft genomes and gene prediction in plants.</title>
        <authorList>
            <person name="Pilkington S.M."/>
            <person name="Crowhurst R."/>
            <person name="Hilario E."/>
            <person name="Nardozza S."/>
            <person name="Fraser L."/>
            <person name="Peng Y."/>
            <person name="Gunaseelan K."/>
            <person name="Simpson R."/>
            <person name="Tahir J."/>
            <person name="Deroles S.C."/>
            <person name="Templeton K."/>
            <person name="Luo Z."/>
            <person name="Davy M."/>
            <person name="Cheng C."/>
            <person name="McNeilage M."/>
            <person name="Scaglione D."/>
            <person name="Liu Y."/>
            <person name="Zhang Q."/>
            <person name="Datson P."/>
            <person name="De Silva N."/>
            <person name="Gardiner S.E."/>
            <person name="Bassett H."/>
            <person name="Chagne D."/>
            <person name="McCallum J."/>
            <person name="Dzierzon H."/>
            <person name="Deng C."/>
            <person name="Wang Y.Y."/>
            <person name="Barron L."/>
            <person name="Manako K."/>
            <person name="Bowen J."/>
            <person name="Foster T.M."/>
            <person name="Erridge Z.A."/>
            <person name="Tiffin H."/>
            <person name="Waite C.N."/>
            <person name="Davies K.M."/>
            <person name="Grierson E.P."/>
            <person name="Laing W.A."/>
            <person name="Kirk R."/>
            <person name="Chen X."/>
            <person name="Wood M."/>
            <person name="Montefiori M."/>
            <person name="Brummell D.A."/>
            <person name="Schwinn K.E."/>
            <person name="Catanach A."/>
            <person name="Fullerton C."/>
            <person name="Li D."/>
            <person name="Meiyalaghan S."/>
            <person name="Nieuwenhuizen N."/>
            <person name="Read N."/>
            <person name="Prakash R."/>
            <person name="Hunter D."/>
            <person name="Zhang H."/>
            <person name="McKenzie M."/>
            <person name="Knabel M."/>
            <person name="Harris A."/>
            <person name="Allan A.C."/>
            <person name="Gleave A."/>
            <person name="Chen A."/>
            <person name="Janssen B.J."/>
            <person name="Plunkett B."/>
            <person name="Ampomah-Dwamena C."/>
            <person name="Voogd C."/>
            <person name="Leif D."/>
            <person name="Lafferty D."/>
            <person name="Souleyre E.J.F."/>
            <person name="Varkonyi-Gasic E."/>
            <person name="Gambi F."/>
            <person name="Hanley J."/>
            <person name="Yao J.L."/>
            <person name="Cheung J."/>
            <person name="David K.M."/>
            <person name="Warren B."/>
            <person name="Marsh K."/>
            <person name="Snowden K.C."/>
            <person name="Lin-Wang K."/>
            <person name="Brian L."/>
            <person name="Martinez-Sanchez M."/>
            <person name="Wang M."/>
            <person name="Ileperuma N."/>
            <person name="Macnee N."/>
            <person name="Campin R."/>
            <person name="McAtee P."/>
            <person name="Drummond R.S.M."/>
            <person name="Espley R.V."/>
            <person name="Ireland H.S."/>
            <person name="Wu R."/>
            <person name="Atkinson R.G."/>
            <person name="Karunairetnam S."/>
            <person name="Bulley S."/>
            <person name="Chunkath S."/>
            <person name="Hanley Z."/>
            <person name="Storey R."/>
            <person name="Thrimawithana A.H."/>
            <person name="Thomson S."/>
            <person name="David C."/>
            <person name="Testolin R."/>
            <person name="Huang H."/>
            <person name="Hellens R.P."/>
            <person name="Schaffer R.J."/>
        </authorList>
    </citation>
    <scope>NUCLEOTIDE SEQUENCE [LARGE SCALE GENOMIC DNA]</scope>
    <source>
        <strain evidence="3">cv. Red5</strain>
    </source>
</reference>